<evidence type="ECO:0000313" key="4">
    <source>
        <dbReference type="Proteomes" id="UP001457282"/>
    </source>
</evidence>
<dbReference type="SUPFAM" id="SSF81383">
    <property type="entry name" value="F-box domain"/>
    <property type="match status" value="1"/>
</dbReference>
<dbReference type="InterPro" id="IPR011043">
    <property type="entry name" value="Gal_Oxase/kelch_b-propeller"/>
</dbReference>
<dbReference type="InterPro" id="IPR001810">
    <property type="entry name" value="F-box_dom"/>
</dbReference>
<sequence>MAREKNGNPPKNPRKRGKWKPKGVLNIPQLPQALVMDILSRLSIKAIYNCRCVCKEWLHIICDPQFAHLHRLRSPIGILIQTFPRAEYQRKLGLIQIEKCAGFNMRVERMRFAPKNSLPVGAASEIVLINSCKGLVCMGKGPLRDGSLYVCNPILGEYIRIPSPDRSNNWRISFVALGFSARTNEYKVLQTDSHDEAWIYTIGTGVWRSIGKAPSAGAQLPFNSFLHGALHWVPIRFDSSQFIHSFNFEREQFRPLPPPVTGHLKLSRYDHHLRLGVLKGCLFLCVFGAYNTEFDMWVMKDYGVQESWTKILVFENMYPQERYHLHNVYEPIVFSSDGEILMIYKDRVVVRYNQETKTVSKTGIIQTQSRFHAIAYHPCYASLHYVSNGEEVIRVRDNNKFEKLFAEGSYDCAGSSKSPDHKSKKLESGSGRPAIGEGLPNEAASSSPCHESNYSGSIDHNPSNDLL</sequence>
<dbReference type="PANTHER" id="PTHR31672:SF13">
    <property type="entry name" value="F-BOX PROTEIN CPR30-LIKE"/>
    <property type="match status" value="1"/>
</dbReference>
<feature type="region of interest" description="Disordered" evidence="1">
    <location>
        <begin position="1"/>
        <end position="22"/>
    </location>
</feature>
<feature type="compositionally biased region" description="Basic residues" evidence="1">
    <location>
        <begin position="12"/>
        <end position="21"/>
    </location>
</feature>
<dbReference type="PROSITE" id="PS50181">
    <property type="entry name" value="FBOX"/>
    <property type="match status" value="1"/>
</dbReference>
<dbReference type="SUPFAM" id="SSF50965">
    <property type="entry name" value="Galactose oxidase, central domain"/>
    <property type="match status" value="1"/>
</dbReference>
<dbReference type="Pfam" id="PF00646">
    <property type="entry name" value="F-box"/>
    <property type="match status" value="1"/>
</dbReference>
<gene>
    <name evidence="3" type="ORF">M0R45_001250</name>
</gene>
<dbReference type="InterPro" id="IPR006527">
    <property type="entry name" value="F-box-assoc_dom_typ1"/>
</dbReference>
<evidence type="ECO:0000256" key="1">
    <source>
        <dbReference type="SAM" id="MobiDB-lite"/>
    </source>
</evidence>
<feature type="region of interest" description="Disordered" evidence="1">
    <location>
        <begin position="412"/>
        <end position="467"/>
    </location>
</feature>
<dbReference type="Gene3D" id="1.20.1280.50">
    <property type="match status" value="1"/>
</dbReference>
<dbReference type="InterPro" id="IPR017451">
    <property type="entry name" value="F-box-assoc_interact_dom"/>
</dbReference>
<dbReference type="Proteomes" id="UP001457282">
    <property type="component" value="Unassembled WGS sequence"/>
</dbReference>
<organism evidence="3 4">
    <name type="scientific">Rubus argutus</name>
    <name type="common">Southern blackberry</name>
    <dbReference type="NCBI Taxonomy" id="59490"/>
    <lineage>
        <taxon>Eukaryota</taxon>
        <taxon>Viridiplantae</taxon>
        <taxon>Streptophyta</taxon>
        <taxon>Embryophyta</taxon>
        <taxon>Tracheophyta</taxon>
        <taxon>Spermatophyta</taxon>
        <taxon>Magnoliopsida</taxon>
        <taxon>eudicotyledons</taxon>
        <taxon>Gunneridae</taxon>
        <taxon>Pentapetalae</taxon>
        <taxon>rosids</taxon>
        <taxon>fabids</taxon>
        <taxon>Rosales</taxon>
        <taxon>Rosaceae</taxon>
        <taxon>Rosoideae</taxon>
        <taxon>Rosoideae incertae sedis</taxon>
        <taxon>Rubus</taxon>
    </lineage>
</organism>
<feature type="domain" description="F-box" evidence="2">
    <location>
        <begin position="24"/>
        <end position="72"/>
    </location>
</feature>
<dbReference type="NCBIfam" id="TIGR01640">
    <property type="entry name" value="F_box_assoc_1"/>
    <property type="match status" value="1"/>
</dbReference>
<reference evidence="3 4" key="1">
    <citation type="journal article" date="2023" name="G3 (Bethesda)">
        <title>A chromosome-length genome assembly and annotation of blackberry (Rubus argutus, cv. 'Hillquist').</title>
        <authorList>
            <person name="Bruna T."/>
            <person name="Aryal R."/>
            <person name="Dudchenko O."/>
            <person name="Sargent D.J."/>
            <person name="Mead D."/>
            <person name="Buti M."/>
            <person name="Cavallini A."/>
            <person name="Hytonen T."/>
            <person name="Andres J."/>
            <person name="Pham M."/>
            <person name="Weisz D."/>
            <person name="Mascagni F."/>
            <person name="Usai G."/>
            <person name="Natali L."/>
            <person name="Bassil N."/>
            <person name="Fernandez G.E."/>
            <person name="Lomsadze A."/>
            <person name="Armour M."/>
            <person name="Olukolu B."/>
            <person name="Poorten T."/>
            <person name="Britton C."/>
            <person name="Davik J."/>
            <person name="Ashrafi H."/>
            <person name="Aiden E.L."/>
            <person name="Borodovsky M."/>
            <person name="Worthington M."/>
        </authorList>
    </citation>
    <scope>NUCLEOTIDE SEQUENCE [LARGE SCALE GENOMIC DNA]</scope>
    <source>
        <strain evidence="3">PI 553951</strain>
    </source>
</reference>
<dbReference type="PANTHER" id="PTHR31672">
    <property type="entry name" value="BNACNNG10540D PROTEIN"/>
    <property type="match status" value="1"/>
</dbReference>
<protein>
    <recommendedName>
        <fullName evidence="2">F-box domain-containing protein</fullName>
    </recommendedName>
</protein>
<name>A0AAW1VIB1_RUBAR</name>
<dbReference type="Pfam" id="PF07734">
    <property type="entry name" value="FBA_1"/>
    <property type="match status" value="1"/>
</dbReference>
<feature type="compositionally biased region" description="Basic and acidic residues" evidence="1">
    <location>
        <begin position="418"/>
        <end position="427"/>
    </location>
</feature>
<dbReference type="EMBL" id="JBEDUW010000238">
    <property type="protein sequence ID" value="KAK9903110.1"/>
    <property type="molecule type" value="Genomic_DNA"/>
</dbReference>
<proteinExistence type="predicted"/>
<dbReference type="InterPro" id="IPR036047">
    <property type="entry name" value="F-box-like_dom_sf"/>
</dbReference>
<dbReference type="SMART" id="SM00256">
    <property type="entry name" value="FBOX"/>
    <property type="match status" value="1"/>
</dbReference>
<evidence type="ECO:0000259" key="2">
    <source>
        <dbReference type="PROSITE" id="PS50181"/>
    </source>
</evidence>
<feature type="compositionally biased region" description="Polar residues" evidence="1">
    <location>
        <begin position="443"/>
        <end position="467"/>
    </location>
</feature>
<dbReference type="AlphaFoldDB" id="A0AAW1VIB1"/>
<dbReference type="InterPro" id="IPR050796">
    <property type="entry name" value="SCF_F-box_component"/>
</dbReference>
<comment type="caution">
    <text evidence="3">The sequence shown here is derived from an EMBL/GenBank/DDBJ whole genome shotgun (WGS) entry which is preliminary data.</text>
</comment>
<keyword evidence="4" id="KW-1185">Reference proteome</keyword>
<accession>A0AAW1VIB1</accession>
<evidence type="ECO:0000313" key="3">
    <source>
        <dbReference type="EMBL" id="KAK9903110.1"/>
    </source>
</evidence>